<evidence type="ECO:0008006" key="3">
    <source>
        <dbReference type="Google" id="ProtNLM"/>
    </source>
</evidence>
<name>A0A5N5XFD5_9EURO</name>
<evidence type="ECO:0000313" key="1">
    <source>
        <dbReference type="EMBL" id="KAB8078885.1"/>
    </source>
</evidence>
<gene>
    <name evidence="1" type="ORF">BDV29DRAFT_187566</name>
</gene>
<dbReference type="InterPro" id="IPR050562">
    <property type="entry name" value="FAD_mOase_fung"/>
</dbReference>
<keyword evidence="2" id="KW-1185">Reference proteome</keyword>
<dbReference type="SUPFAM" id="SSF51905">
    <property type="entry name" value="FAD/NAD(P)-binding domain"/>
    <property type="match status" value="1"/>
</dbReference>
<dbReference type="PANTHER" id="PTHR47356">
    <property type="entry name" value="FAD-DEPENDENT MONOOXYGENASE ASQG-RELATED"/>
    <property type="match status" value="1"/>
</dbReference>
<accession>A0A5N5XFD5</accession>
<sequence>MTKEEFTVVIVGGSIAGLAPAHCLQRANIKHVVLEKEGDPALQIGASIGIMPNGARVMDQIDCIKGLRVTLSLFEAANNIYQDGFSFRSSYPKVISGFGFLIAFLDRQKLKVTAIKHSENGVSVTMANGKIYRGHLVIGADGVHSRVCSEMWRAAEKADPGSVTAHERTNLKAEHSCIFGISSPIKGEDVRFYQDITFGQVWDSVESTSMTILKENNIKTWHLGRMDLLGDIAHRVVNMAIEDAAVLTTLLNNLLKQHGLKYHHADSVYRTSRFVARFMARDGLVNTLFGRYYAPFSGNLPADIASKAIASGYLLELLPLPE</sequence>
<dbReference type="AlphaFoldDB" id="A0A5N5XFD5"/>
<dbReference type="PRINTS" id="PR00420">
    <property type="entry name" value="RNGMNOXGNASE"/>
</dbReference>
<dbReference type="Gene3D" id="3.50.50.60">
    <property type="entry name" value="FAD/NAD(P)-binding domain"/>
    <property type="match status" value="2"/>
</dbReference>
<dbReference type="InterPro" id="IPR036188">
    <property type="entry name" value="FAD/NAD-bd_sf"/>
</dbReference>
<dbReference type="PANTHER" id="PTHR47356:SF2">
    <property type="entry name" value="FAD-BINDING DOMAIN-CONTAINING PROTEIN-RELATED"/>
    <property type="match status" value="1"/>
</dbReference>
<proteinExistence type="predicted"/>
<protein>
    <recommendedName>
        <fullName evidence="3">FAD-binding domain-containing protein</fullName>
    </recommendedName>
</protein>
<organism evidence="1 2">
    <name type="scientific">Aspergillus leporis</name>
    <dbReference type="NCBI Taxonomy" id="41062"/>
    <lineage>
        <taxon>Eukaryota</taxon>
        <taxon>Fungi</taxon>
        <taxon>Dikarya</taxon>
        <taxon>Ascomycota</taxon>
        <taxon>Pezizomycotina</taxon>
        <taxon>Eurotiomycetes</taxon>
        <taxon>Eurotiomycetidae</taxon>
        <taxon>Eurotiales</taxon>
        <taxon>Aspergillaceae</taxon>
        <taxon>Aspergillus</taxon>
        <taxon>Aspergillus subgen. Circumdati</taxon>
    </lineage>
</organism>
<reference evidence="1 2" key="1">
    <citation type="submission" date="2019-04" db="EMBL/GenBank/DDBJ databases">
        <title>Friends and foes A comparative genomics study of 23 Aspergillus species from section Flavi.</title>
        <authorList>
            <consortium name="DOE Joint Genome Institute"/>
            <person name="Kjaerbolling I."/>
            <person name="Vesth T."/>
            <person name="Frisvad J.C."/>
            <person name="Nybo J.L."/>
            <person name="Theobald S."/>
            <person name="Kildgaard S."/>
            <person name="Isbrandt T."/>
            <person name="Kuo A."/>
            <person name="Sato A."/>
            <person name="Lyhne E.K."/>
            <person name="Kogle M.E."/>
            <person name="Wiebenga A."/>
            <person name="Kun R.S."/>
            <person name="Lubbers R.J."/>
            <person name="Makela M.R."/>
            <person name="Barry K."/>
            <person name="Chovatia M."/>
            <person name="Clum A."/>
            <person name="Daum C."/>
            <person name="Haridas S."/>
            <person name="He G."/>
            <person name="LaButti K."/>
            <person name="Lipzen A."/>
            <person name="Mondo S."/>
            <person name="Riley R."/>
            <person name="Salamov A."/>
            <person name="Simmons B.A."/>
            <person name="Magnuson J.K."/>
            <person name="Henrissat B."/>
            <person name="Mortensen U.H."/>
            <person name="Larsen T.O."/>
            <person name="Devries R.P."/>
            <person name="Grigoriev I.V."/>
            <person name="Machida M."/>
            <person name="Baker S.E."/>
            <person name="Andersen M.R."/>
        </authorList>
    </citation>
    <scope>NUCLEOTIDE SEQUENCE [LARGE SCALE GENOMIC DNA]</scope>
    <source>
        <strain evidence="1 2">CBS 151.66</strain>
    </source>
</reference>
<dbReference type="GO" id="GO:0004497">
    <property type="term" value="F:monooxygenase activity"/>
    <property type="evidence" value="ECO:0007669"/>
    <property type="project" value="InterPro"/>
</dbReference>
<dbReference type="OrthoDB" id="10029326at2759"/>
<dbReference type="Proteomes" id="UP000326565">
    <property type="component" value="Unassembled WGS sequence"/>
</dbReference>
<evidence type="ECO:0000313" key="2">
    <source>
        <dbReference type="Proteomes" id="UP000326565"/>
    </source>
</evidence>
<dbReference type="EMBL" id="ML732154">
    <property type="protein sequence ID" value="KAB8078885.1"/>
    <property type="molecule type" value="Genomic_DNA"/>
</dbReference>